<dbReference type="InterPro" id="IPR003399">
    <property type="entry name" value="Mce/MlaD"/>
</dbReference>
<evidence type="ECO:0000256" key="1">
    <source>
        <dbReference type="SAM" id="Phobius"/>
    </source>
</evidence>
<comment type="caution">
    <text evidence="3">The sequence shown here is derived from an EMBL/GenBank/DDBJ whole genome shotgun (WGS) entry which is preliminary data.</text>
</comment>
<evidence type="ECO:0000313" key="3">
    <source>
        <dbReference type="EMBL" id="GAA3561657.1"/>
    </source>
</evidence>
<dbReference type="PANTHER" id="PTHR33371:SF4">
    <property type="entry name" value="INTERMEMBRANE PHOSPHOLIPID TRANSPORT SYSTEM BINDING PROTEIN MLAD"/>
    <property type="match status" value="1"/>
</dbReference>
<accession>A0ABP6X633</accession>
<keyword evidence="4" id="KW-1185">Reference proteome</keyword>
<protein>
    <recommendedName>
        <fullName evidence="2">Mce/MlaD domain-containing protein</fullName>
    </recommendedName>
</protein>
<feature type="transmembrane region" description="Helical" evidence="1">
    <location>
        <begin position="12"/>
        <end position="30"/>
    </location>
</feature>
<keyword evidence="1" id="KW-0812">Transmembrane</keyword>
<name>A0ABP6X633_9FLAO</name>
<dbReference type="EMBL" id="BAABCY010000032">
    <property type="protein sequence ID" value="GAA3561657.1"/>
    <property type="molecule type" value="Genomic_DNA"/>
</dbReference>
<dbReference type="Pfam" id="PF02470">
    <property type="entry name" value="MlaD"/>
    <property type="match status" value="1"/>
</dbReference>
<dbReference type="Proteomes" id="UP001500954">
    <property type="component" value="Unassembled WGS sequence"/>
</dbReference>
<evidence type="ECO:0000313" key="4">
    <source>
        <dbReference type="Proteomes" id="UP001500954"/>
    </source>
</evidence>
<dbReference type="InterPro" id="IPR052336">
    <property type="entry name" value="MlaD_Phospholipid_Transporter"/>
</dbReference>
<reference evidence="4" key="1">
    <citation type="journal article" date="2019" name="Int. J. Syst. Evol. Microbiol.">
        <title>The Global Catalogue of Microorganisms (GCM) 10K type strain sequencing project: providing services to taxonomists for standard genome sequencing and annotation.</title>
        <authorList>
            <consortium name="The Broad Institute Genomics Platform"/>
            <consortium name="The Broad Institute Genome Sequencing Center for Infectious Disease"/>
            <person name="Wu L."/>
            <person name="Ma J."/>
        </authorList>
    </citation>
    <scope>NUCLEOTIDE SEQUENCE [LARGE SCALE GENOMIC DNA]</scope>
    <source>
        <strain evidence="4">JCM 17111</strain>
    </source>
</reference>
<dbReference type="PANTHER" id="PTHR33371">
    <property type="entry name" value="INTERMEMBRANE PHOSPHOLIPID TRANSPORT SYSTEM BINDING PROTEIN MLAD-RELATED"/>
    <property type="match status" value="1"/>
</dbReference>
<dbReference type="RefSeq" id="WP_345004786.1">
    <property type="nucleotide sequence ID" value="NZ_BAABCY010000032.1"/>
</dbReference>
<proteinExistence type="predicted"/>
<gene>
    <name evidence="3" type="ORF">GCM10022395_10340</name>
</gene>
<sequence length="324" mass="35718">MKKTANEKLRLGVFVIIGLSLFIVAIYLIGERQNMFAKNFGISANFNNVNGLMQGNNVRYSGINVGTVKTIVMLNDSTIRVDMLIEEKMKQHIKKDAIATIGSDGLVGNMLVNIIPGNGDGAPISEGDYIESYTKIGTGEMLNTLNVTNENAALLTAKLLEITNAITNGKGTIGMLINDTVTANNVKEAINNLKRVSVEAHRTVQHADSIITSIDFRNSVAGVLLNDTIEANTIRRTISNLETSSEDIKAVITNLNATLVDFRSGDGAINFLLNDSVFVRDLETSIKNINEGTNKFNENMEALKHSFLTRRYFKKMERERKRTE</sequence>
<keyword evidence="1" id="KW-1133">Transmembrane helix</keyword>
<evidence type="ECO:0000259" key="2">
    <source>
        <dbReference type="Pfam" id="PF02470"/>
    </source>
</evidence>
<feature type="domain" description="Mce/MlaD" evidence="2">
    <location>
        <begin position="42"/>
        <end position="117"/>
    </location>
</feature>
<organism evidence="3 4">
    <name type="scientific">Snuella lapsa</name>
    <dbReference type="NCBI Taxonomy" id="870481"/>
    <lineage>
        <taxon>Bacteria</taxon>
        <taxon>Pseudomonadati</taxon>
        <taxon>Bacteroidota</taxon>
        <taxon>Flavobacteriia</taxon>
        <taxon>Flavobacteriales</taxon>
        <taxon>Flavobacteriaceae</taxon>
        <taxon>Snuella</taxon>
    </lineage>
</organism>
<keyword evidence="1" id="KW-0472">Membrane</keyword>